<proteinExistence type="predicted"/>
<name>V2TU51_9GAMM</name>
<dbReference type="Gene3D" id="1.10.3790.10">
    <property type="entry name" value="NinB"/>
    <property type="match status" value="1"/>
</dbReference>
<dbReference type="OrthoDB" id="7061352at2"/>
<dbReference type="AlphaFoldDB" id="V2TU51"/>
<gene>
    <name evidence="1" type="ORF">P256_00052</name>
</gene>
<accession>V2TU51</accession>
<dbReference type="Proteomes" id="UP000023785">
    <property type="component" value="Unassembled WGS sequence"/>
</dbReference>
<dbReference type="PATRIC" id="fig|1392540.3.peg.49"/>
<organism evidence="1 2">
    <name type="scientific">Acinetobacter nectaris CIP 110549</name>
    <dbReference type="NCBI Taxonomy" id="1392540"/>
    <lineage>
        <taxon>Bacteria</taxon>
        <taxon>Pseudomonadati</taxon>
        <taxon>Pseudomonadota</taxon>
        <taxon>Gammaproteobacteria</taxon>
        <taxon>Moraxellales</taxon>
        <taxon>Moraxellaceae</taxon>
        <taxon>Acinetobacter</taxon>
    </lineage>
</organism>
<keyword evidence="2" id="KW-1185">Reference proteome</keyword>
<dbReference type="RefSeq" id="WP_023271660.1">
    <property type="nucleotide sequence ID" value="NZ_KI530712.1"/>
</dbReference>
<dbReference type="eggNOG" id="ENOG5032B9X">
    <property type="taxonomic scope" value="Bacteria"/>
</dbReference>
<dbReference type="STRING" id="1392540.P256_00052"/>
<comment type="caution">
    <text evidence="1">The sequence shown here is derived from an EMBL/GenBank/DDBJ whole genome shotgun (WGS) entry which is preliminary data.</text>
</comment>
<protein>
    <recommendedName>
        <fullName evidence="3">NinB protein</fullName>
    </recommendedName>
</protein>
<sequence>MDLKQTFVIKSHTDQLRVQDCLSRNREEALENKTPLIVKISTKQEDRSAAQNRLYWKWLNEWSKHIGSDKDSEHFYFKKKFLIGIYNRDDAEFAEMCQAIKQLKNNEQEEYEAIAQHVIRMTSTTKATVAQMSEYLNNIHDFCVLQGKYLEAPDDLRWAVDY</sequence>
<reference evidence="1 2" key="1">
    <citation type="submission" date="2013-10" db="EMBL/GenBank/DDBJ databases">
        <title>The Genome Sequence of Acinetobacter nectaris CIP 110549.</title>
        <authorList>
            <consortium name="The Broad Institute Genomics Platform"/>
            <consortium name="The Broad Institute Genome Sequencing Center for Infectious Disease"/>
            <person name="Cerqueira G."/>
            <person name="Feldgarden M."/>
            <person name="Courvalin P."/>
            <person name="Grillot-Courvalin C."/>
            <person name="Clermont D."/>
            <person name="Rocha E."/>
            <person name="Yoon E.-J."/>
            <person name="Nemec A."/>
            <person name="Young S.K."/>
            <person name="Zeng Q."/>
            <person name="Gargeya S."/>
            <person name="Fitzgerald M."/>
            <person name="Abouelleil A."/>
            <person name="Alvarado L."/>
            <person name="Berlin A.M."/>
            <person name="Chapman S.B."/>
            <person name="Gainer-Dewar J."/>
            <person name="Goldberg J."/>
            <person name="Gnerre S."/>
            <person name="Griggs A."/>
            <person name="Gujja S."/>
            <person name="Hansen M."/>
            <person name="Howarth C."/>
            <person name="Imamovic A."/>
            <person name="Ireland A."/>
            <person name="Larimer J."/>
            <person name="McCowan C."/>
            <person name="Murphy C."/>
            <person name="Pearson M."/>
            <person name="Poon T.W."/>
            <person name="Priest M."/>
            <person name="Roberts A."/>
            <person name="Saif S."/>
            <person name="Shea T."/>
            <person name="Sykes S."/>
            <person name="Wortman J."/>
            <person name="Nusbaum C."/>
            <person name="Birren B."/>
        </authorList>
    </citation>
    <scope>NUCLEOTIDE SEQUENCE [LARGE SCALE GENOMIC DNA]</scope>
    <source>
        <strain evidence="1 2">CIP 110549</strain>
    </source>
</reference>
<dbReference type="HOGENOM" id="CLU_1559621_0_0_6"/>
<evidence type="ECO:0000313" key="2">
    <source>
        <dbReference type="Proteomes" id="UP000023785"/>
    </source>
</evidence>
<dbReference type="SUPFAM" id="SSF103370">
    <property type="entry name" value="NinB"/>
    <property type="match status" value="1"/>
</dbReference>
<dbReference type="InterPro" id="IPR036619">
    <property type="entry name" value="NinB_sf"/>
</dbReference>
<evidence type="ECO:0000313" key="1">
    <source>
        <dbReference type="EMBL" id="ESK41067.1"/>
    </source>
</evidence>
<dbReference type="EMBL" id="AYER01000001">
    <property type="protein sequence ID" value="ESK41067.1"/>
    <property type="molecule type" value="Genomic_DNA"/>
</dbReference>
<evidence type="ECO:0008006" key="3">
    <source>
        <dbReference type="Google" id="ProtNLM"/>
    </source>
</evidence>